<feature type="compositionally biased region" description="Basic and acidic residues" evidence="6">
    <location>
        <begin position="376"/>
        <end position="397"/>
    </location>
</feature>
<evidence type="ECO:0000256" key="3">
    <source>
        <dbReference type="ARBA" id="ARBA00023110"/>
    </source>
</evidence>
<protein>
    <recommendedName>
        <fullName evidence="2 5">peptidylprolyl isomerase</fullName>
        <ecNumber evidence="2 5">5.2.1.8</ecNumber>
    </recommendedName>
</protein>
<dbReference type="InterPro" id="IPR041232">
    <property type="entry name" value="NPL"/>
</dbReference>
<evidence type="ECO:0000259" key="7">
    <source>
        <dbReference type="PROSITE" id="PS50059"/>
    </source>
</evidence>
<keyword evidence="9" id="KW-1185">Reference proteome</keyword>
<keyword evidence="4 5" id="KW-0413">Isomerase</keyword>
<name>A0ABR0KDB6_9EURO</name>
<feature type="compositionally biased region" description="Acidic residues" evidence="6">
    <location>
        <begin position="152"/>
        <end position="164"/>
    </location>
</feature>
<evidence type="ECO:0000313" key="8">
    <source>
        <dbReference type="EMBL" id="KAK5093808.1"/>
    </source>
</evidence>
<comment type="caution">
    <text evidence="8">The sequence shown here is derived from an EMBL/GenBank/DDBJ whole genome shotgun (WGS) entry which is preliminary data.</text>
</comment>
<dbReference type="Gene3D" id="3.10.50.40">
    <property type="match status" value="1"/>
</dbReference>
<dbReference type="SUPFAM" id="SSF54534">
    <property type="entry name" value="FKBP-like"/>
    <property type="match status" value="1"/>
</dbReference>
<keyword evidence="3 5" id="KW-0697">Rotamase</keyword>
<reference evidence="8 9" key="1">
    <citation type="submission" date="2023-08" db="EMBL/GenBank/DDBJ databases">
        <title>Black Yeasts Isolated from many extreme environments.</title>
        <authorList>
            <person name="Coleine C."/>
            <person name="Stajich J.E."/>
            <person name="Selbmann L."/>
        </authorList>
    </citation>
    <scope>NUCLEOTIDE SEQUENCE [LARGE SCALE GENOMIC DNA]</scope>
    <source>
        <strain evidence="8 9">CCFEE 5885</strain>
    </source>
</reference>
<evidence type="ECO:0000256" key="5">
    <source>
        <dbReference type="PROSITE-ProRule" id="PRU00277"/>
    </source>
</evidence>
<evidence type="ECO:0000256" key="4">
    <source>
        <dbReference type="ARBA" id="ARBA00023235"/>
    </source>
</evidence>
<proteinExistence type="predicted"/>
<dbReference type="PROSITE" id="PS50059">
    <property type="entry name" value="FKBP_PPIASE"/>
    <property type="match status" value="1"/>
</dbReference>
<feature type="compositionally biased region" description="Basic and acidic residues" evidence="6">
    <location>
        <begin position="576"/>
        <end position="602"/>
    </location>
</feature>
<feature type="compositionally biased region" description="Acidic residues" evidence="6">
    <location>
        <begin position="112"/>
        <end position="130"/>
    </location>
</feature>
<feature type="compositionally biased region" description="Basic residues" evidence="6">
    <location>
        <begin position="554"/>
        <end position="568"/>
    </location>
</feature>
<dbReference type="Gene3D" id="2.60.120.340">
    <property type="entry name" value="Nucleoplasmin core domain"/>
    <property type="match status" value="1"/>
</dbReference>
<gene>
    <name evidence="8" type="primary">FPR3</name>
    <name evidence="8" type="ORF">LTR24_004003</name>
</gene>
<comment type="catalytic activity">
    <reaction evidence="1 5">
        <text>[protein]-peptidylproline (omega=180) = [protein]-peptidylproline (omega=0)</text>
        <dbReference type="Rhea" id="RHEA:16237"/>
        <dbReference type="Rhea" id="RHEA-COMP:10747"/>
        <dbReference type="Rhea" id="RHEA-COMP:10748"/>
        <dbReference type="ChEBI" id="CHEBI:83833"/>
        <dbReference type="ChEBI" id="CHEBI:83834"/>
        <dbReference type="EC" id="5.2.1.8"/>
    </reaction>
</comment>
<feature type="region of interest" description="Disordered" evidence="6">
    <location>
        <begin position="530"/>
        <end position="627"/>
    </location>
</feature>
<dbReference type="EC" id="5.2.1.8" evidence="2 5"/>
<feature type="compositionally biased region" description="Basic and acidic residues" evidence="6">
    <location>
        <begin position="279"/>
        <end position="291"/>
    </location>
</feature>
<dbReference type="EMBL" id="JAVRRG010000039">
    <property type="protein sequence ID" value="KAK5093808.1"/>
    <property type="molecule type" value="Genomic_DNA"/>
</dbReference>
<organism evidence="8 9">
    <name type="scientific">Lithohypha guttulata</name>
    <dbReference type="NCBI Taxonomy" id="1690604"/>
    <lineage>
        <taxon>Eukaryota</taxon>
        <taxon>Fungi</taxon>
        <taxon>Dikarya</taxon>
        <taxon>Ascomycota</taxon>
        <taxon>Pezizomycotina</taxon>
        <taxon>Eurotiomycetes</taxon>
        <taxon>Chaetothyriomycetidae</taxon>
        <taxon>Chaetothyriales</taxon>
        <taxon>Trichomeriaceae</taxon>
        <taxon>Lithohypha</taxon>
    </lineage>
</organism>
<feature type="domain" description="PPIase FKBP-type" evidence="7">
    <location>
        <begin position="425"/>
        <end position="511"/>
    </location>
</feature>
<feature type="compositionally biased region" description="Acidic residues" evidence="6">
    <location>
        <begin position="67"/>
        <end position="93"/>
    </location>
</feature>
<evidence type="ECO:0000256" key="6">
    <source>
        <dbReference type="SAM" id="MobiDB-lite"/>
    </source>
</evidence>
<dbReference type="Proteomes" id="UP001345013">
    <property type="component" value="Unassembled WGS sequence"/>
</dbReference>
<dbReference type="GO" id="GO:0003755">
    <property type="term" value="F:peptidyl-prolyl cis-trans isomerase activity"/>
    <property type="evidence" value="ECO:0007669"/>
    <property type="project" value="UniProtKB-EC"/>
</dbReference>
<feature type="region of interest" description="Disordered" evidence="6">
    <location>
        <begin position="42"/>
        <end position="167"/>
    </location>
</feature>
<feature type="compositionally biased region" description="Basic and acidic residues" evidence="6">
    <location>
        <begin position="313"/>
        <end position="323"/>
    </location>
</feature>
<evidence type="ECO:0000313" key="9">
    <source>
        <dbReference type="Proteomes" id="UP001345013"/>
    </source>
</evidence>
<evidence type="ECO:0000256" key="1">
    <source>
        <dbReference type="ARBA" id="ARBA00000971"/>
    </source>
</evidence>
<sequence length="627" mass="67714">MAGTQPVALYAMRIPPGDVMVPAVPHAAAMFRVTMAAIDPSEEPDLDAAEDKTKPRATLKLVRVPDEMLDDSEDDDEDFEDIEDEDEDSDAEEVNGGPSLKKTTSKKALKAEDDDDEDEDMEDDSADEAAAEAVLAKLMKAEKKGKSKALDGEDEEDDEDDDSEQSMGIDECVICTLDPEKSYQQALDFHVAEGENVFFKVSGSLTVHLTGNYVMPLDEPEDDEDDEYDLSPDEDELDGLDALVDGEESDELDDLQDPRIMEVDDEEEEKPKALPAATKDSKKGKNKRPAEDTDGDVSLDNIMAKEAAAAPEQAKKLSKAEKKAAKKLKNNEGEAAAAPEQPKKEKDTPQLNGSDSDKKSVKFAKNLEQGPTPSKADAKADAKGDTKPDTKSADKPKSVSLGLKDVNGVSVDDRKIGSGPAAKKGSRLEMRYIGKLDNGKVFDSNKSGKPFAFKLGIGEVIKGWDQGLAGISAGGERRLIIPANLGYGKKAMPGIPANSTLTFDIKCLDSEKMSVDFDGNEGEDALEHNLKAASPSPDEVAVTVEKAVNEAGGKQKKHKKSRNSRKQRRSENAQQDDNRHMKEGGNDKQDKQDKSSSKDAKTQPKSAFTGPKIKLEPSSDGTVNGTP</sequence>
<dbReference type="PANTHER" id="PTHR43811:SF19">
    <property type="entry name" value="39 KDA FK506-BINDING NUCLEAR PROTEIN"/>
    <property type="match status" value="1"/>
</dbReference>
<dbReference type="InterPro" id="IPR001179">
    <property type="entry name" value="PPIase_FKBP_dom"/>
</dbReference>
<dbReference type="InterPro" id="IPR046357">
    <property type="entry name" value="PPIase_dom_sf"/>
</dbReference>
<feature type="region of interest" description="Disordered" evidence="6">
    <location>
        <begin position="214"/>
        <end position="406"/>
    </location>
</feature>
<dbReference type="Pfam" id="PF00254">
    <property type="entry name" value="FKBP_C"/>
    <property type="match status" value="1"/>
</dbReference>
<dbReference type="Pfam" id="PF17800">
    <property type="entry name" value="NPL"/>
    <property type="match status" value="1"/>
</dbReference>
<evidence type="ECO:0000256" key="2">
    <source>
        <dbReference type="ARBA" id="ARBA00013194"/>
    </source>
</evidence>
<feature type="compositionally biased region" description="Acidic residues" evidence="6">
    <location>
        <begin position="218"/>
        <end position="255"/>
    </location>
</feature>
<accession>A0ABR0KDB6</accession>
<dbReference type="PANTHER" id="PTHR43811">
    <property type="entry name" value="FKBP-TYPE PEPTIDYL-PROLYL CIS-TRANS ISOMERASE FKPA"/>
    <property type="match status" value="1"/>
</dbReference>
<feature type="compositionally biased region" description="Basic and acidic residues" evidence="6">
    <location>
        <begin position="139"/>
        <end position="151"/>
    </location>
</feature>